<organism evidence="2">
    <name type="scientific">uncultured Caudovirales phage</name>
    <dbReference type="NCBI Taxonomy" id="2100421"/>
    <lineage>
        <taxon>Viruses</taxon>
        <taxon>Duplodnaviria</taxon>
        <taxon>Heunggongvirae</taxon>
        <taxon>Uroviricota</taxon>
        <taxon>Caudoviricetes</taxon>
        <taxon>Peduoviridae</taxon>
        <taxon>Maltschvirus</taxon>
        <taxon>Maltschvirus maltsch</taxon>
    </lineage>
</organism>
<accession>A0A6J5P8F0</accession>
<reference evidence="2" key="1">
    <citation type="submission" date="2020-04" db="EMBL/GenBank/DDBJ databases">
        <authorList>
            <person name="Chiriac C."/>
            <person name="Salcher M."/>
            <person name="Ghai R."/>
            <person name="Kavagutti S V."/>
        </authorList>
    </citation>
    <scope>NUCLEOTIDE SEQUENCE</scope>
</reference>
<feature type="region of interest" description="Disordered" evidence="1">
    <location>
        <begin position="48"/>
        <end position="75"/>
    </location>
</feature>
<feature type="compositionally biased region" description="Basic and acidic residues" evidence="1">
    <location>
        <begin position="60"/>
        <end position="75"/>
    </location>
</feature>
<protein>
    <submittedName>
        <fullName evidence="2">Uncharacterized protein</fullName>
    </submittedName>
</protein>
<evidence type="ECO:0000256" key="1">
    <source>
        <dbReference type="SAM" id="MobiDB-lite"/>
    </source>
</evidence>
<evidence type="ECO:0000313" key="2">
    <source>
        <dbReference type="EMBL" id="CAB4166296.1"/>
    </source>
</evidence>
<sequence length="75" mass="8304">MTTMLYKSPGQFKRSASETFDLCIVDDDEIEATIKAGWHYTVREAIAAASGVSQDPEPEAEAKPKRGRTRKSEAE</sequence>
<dbReference type="EMBL" id="LR796781">
    <property type="protein sequence ID" value="CAB4166296.1"/>
    <property type="molecule type" value="Genomic_DNA"/>
</dbReference>
<proteinExistence type="predicted"/>
<name>A0A6J5P8F0_9CAUD</name>
<gene>
    <name evidence="2" type="ORF">UFOVP845_22</name>
</gene>